<proteinExistence type="predicted"/>
<organism evidence="1 2">
    <name type="scientific">Corynebacterium striatum</name>
    <dbReference type="NCBI Taxonomy" id="43770"/>
    <lineage>
        <taxon>Bacteria</taxon>
        <taxon>Bacillati</taxon>
        <taxon>Actinomycetota</taxon>
        <taxon>Actinomycetes</taxon>
        <taxon>Mycobacteriales</taxon>
        <taxon>Corynebacteriaceae</taxon>
        <taxon>Corynebacterium</taxon>
    </lineage>
</organism>
<protein>
    <recommendedName>
        <fullName evidence="3">Helix-turn-helix domain-containing protein</fullName>
    </recommendedName>
</protein>
<evidence type="ECO:0000313" key="2">
    <source>
        <dbReference type="Proteomes" id="UP000250197"/>
    </source>
</evidence>
<sequence length="128" mass="14126">MQYQAPVLVYATLEDVAALVALVNAGYKARQGYGAPVSRTQRRIAAEVLAAYRTMTKNRHTDVEDTPPTPESRPVVELTTAEVAQLIGKSARQTCRLAQSLGARKVGKAWLWPAPEVHEYAEYLKENS</sequence>
<gene>
    <name evidence="1" type="ORF">CBE89_02945</name>
</gene>
<name>A0A2Z2IWJ8_CORST</name>
<dbReference type="RefSeq" id="WP_086890735.1">
    <property type="nucleotide sequence ID" value="NZ_CP021252.1"/>
</dbReference>
<dbReference type="EMBL" id="CP021252">
    <property type="protein sequence ID" value="ART20570.1"/>
    <property type="molecule type" value="Genomic_DNA"/>
</dbReference>
<evidence type="ECO:0000313" key="1">
    <source>
        <dbReference type="EMBL" id="ART20570.1"/>
    </source>
</evidence>
<dbReference type="AlphaFoldDB" id="A0A2Z2IWJ8"/>
<accession>A0A2Z2IWJ8</accession>
<dbReference type="Proteomes" id="UP000250197">
    <property type="component" value="Chromosome"/>
</dbReference>
<reference evidence="1 2" key="1">
    <citation type="submission" date="2017-05" db="EMBL/GenBank/DDBJ databases">
        <title>Complete genome sequence of Corynebacterium striatum KC-Na-1 isolated from Neophocaena asiaeorientalis in Korea.</title>
        <authorList>
            <person name="Kim J.H."/>
            <person name="Lee K."/>
        </authorList>
    </citation>
    <scope>NUCLEOTIDE SEQUENCE [LARGE SCALE GENOMIC DNA]</scope>
    <source>
        <strain evidence="1 2">KC-Na-01</strain>
    </source>
</reference>
<dbReference type="KEGG" id="cstr:CBE89_02945"/>
<evidence type="ECO:0008006" key="3">
    <source>
        <dbReference type="Google" id="ProtNLM"/>
    </source>
</evidence>